<proteinExistence type="predicted"/>
<protein>
    <submittedName>
        <fullName evidence="2">Helix-turn-helix domain-containing protein</fullName>
    </submittedName>
</protein>
<gene>
    <name evidence="2" type="ORF">SAMN02745196_01717</name>
</gene>
<dbReference type="SUPFAM" id="SSF48452">
    <property type="entry name" value="TPR-like"/>
    <property type="match status" value="1"/>
</dbReference>
<dbReference type="InterPro" id="IPR010982">
    <property type="entry name" value="Lambda_DNA-bd_dom_sf"/>
</dbReference>
<dbReference type="GO" id="GO:0003677">
    <property type="term" value="F:DNA binding"/>
    <property type="evidence" value="ECO:0007669"/>
    <property type="project" value="InterPro"/>
</dbReference>
<dbReference type="AlphaFoldDB" id="A0A1M5WL31"/>
<dbReference type="EMBL" id="FQXP01000006">
    <property type="protein sequence ID" value="SHH88290.1"/>
    <property type="molecule type" value="Genomic_DNA"/>
</dbReference>
<evidence type="ECO:0000259" key="1">
    <source>
        <dbReference type="PROSITE" id="PS50943"/>
    </source>
</evidence>
<keyword evidence="3" id="KW-1185">Reference proteome</keyword>
<evidence type="ECO:0000313" key="2">
    <source>
        <dbReference type="EMBL" id="SHH88290.1"/>
    </source>
</evidence>
<dbReference type="Pfam" id="PF12844">
    <property type="entry name" value="HTH_19"/>
    <property type="match status" value="1"/>
</dbReference>
<dbReference type="OrthoDB" id="1706248at2"/>
<dbReference type="STRING" id="1121306.SAMN02745196_01717"/>
<sequence>MTMKAMLSPGEKIKQIRKDFKLNQSDIVGTEVTRNLISAIENGKASLTPKVAEIITKNINQLCKDNNINFHLTTSYLLEDIDEQEEKKANEYINYLKCNNDIESDALDKLVREIQVFLVNSNLYEKKLIIYEILGDIFHSKRQFEKSYTFYIRAFENSSRGDNKAVVSNLLVKLSNCCIDLGKISEALEFNDLALIYEDVLSPKEKYNIIFNSALVYRNLNVADKALKELNYIEENSLDLDIKNLIKLKMLKANCLVQKKYYTEAIVIYKDVISKINKKDSEDMDLLLLSYSNLLNVYNSLNDVKNIKLYMNYTIKLLTYVSTKYNPWSLLQVSYGFKILEDTASYEEYLLKTIDVSKQEKASSVLYKAVEALIDLYIHDTNIEKLNFSKNMVLELISLEILPKHNDLVLKLIKYYLTIDDMDNLKSIIYFLT</sequence>
<dbReference type="SUPFAM" id="SSF47413">
    <property type="entry name" value="lambda repressor-like DNA-binding domains"/>
    <property type="match status" value="1"/>
</dbReference>
<dbReference type="PROSITE" id="PS50943">
    <property type="entry name" value="HTH_CROC1"/>
    <property type="match status" value="1"/>
</dbReference>
<accession>A0A1M5WL31</accession>
<dbReference type="InterPro" id="IPR011990">
    <property type="entry name" value="TPR-like_helical_dom_sf"/>
</dbReference>
<evidence type="ECO:0000313" key="3">
    <source>
        <dbReference type="Proteomes" id="UP000184526"/>
    </source>
</evidence>
<dbReference type="Gene3D" id="1.25.40.10">
    <property type="entry name" value="Tetratricopeptide repeat domain"/>
    <property type="match status" value="1"/>
</dbReference>
<name>A0A1M5WL31_9CLOT</name>
<organism evidence="2 3">
    <name type="scientific">Clostridium collagenovorans DSM 3089</name>
    <dbReference type="NCBI Taxonomy" id="1121306"/>
    <lineage>
        <taxon>Bacteria</taxon>
        <taxon>Bacillati</taxon>
        <taxon>Bacillota</taxon>
        <taxon>Clostridia</taxon>
        <taxon>Eubacteriales</taxon>
        <taxon>Clostridiaceae</taxon>
        <taxon>Clostridium</taxon>
    </lineage>
</organism>
<dbReference type="Proteomes" id="UP000184526">
    <property type="component" value="Unassembled WGS sequence"/>
</dbReference>
<dbReference type="InterPro" id="IPR001387">
    <property type="entry name" value="Cro/C1-type_HTH"/>
</dbReference>
<feature type="domain" description="HTH cro/C1-type" evidence="1">
    <location>
        <begin position="13"/>
        <end position="77"/>
    </location>
</feature>
<reference evidence="2 3" key="1">
    <citation type="submission" date="2016-11" db="EMBL/GenBank/DDBJ databases">
        <authorList>
            <person name="Jaros S."/>
            <person name="Januszkiewicz K."/>
            <person name="Wedrychowicz H."/>
        </authorList>
    </citation>
    <scope>NUCLEOTIDE SEQUENCE [LARGE SCALE GENOMIC DNA]</scope>
    <source>
        <strain evidence="2 3">DSM 3089</strain>
    </source>
</reference>
<dbReference type="CDD" id="cd00093">
    <property type="entry name" value="HTH_XRE"/>
    <property type="match status" value="1"/>
</dbReference>
<dbReference type="RefSeq" id="WP_072831614.1">
    <property type="nucleotide sequence ID" value="NZ_FQXP01000006.1"/>
</dbReference>
<dbReference type="Gene3D" id="1.10.260.40">
    <property type="entry name" value="lambda repressor-like DNA-binding domains"/>
    <property type="match status" value="1"/>
</dbReference>